<dbReference type="AlphaFoldDB" id="A0A069E8J3"/>
<evidence type="ECO:0000313" key="2">
    <source>
        <dbReference type="Proteomes" id="UP000027446"/>
    </source>
</evidence>
<proteinExistence type="predicted"/>
<keyword evidence="2" id="KW-1185">Reference proteome</keyword>
<dbReference type="EMBL" id="ARYH01000001">
    <property type="protein sequence ID" value="KCZ86404.1"/>
    <property type="molecule type" value="Genomic_DNA"/>
</dbReference>
<accession>A0A069E8J3</accession>
<organism evidence="1 2">
    <name type="scientific">Hyphomonas adhaerens MHS-3</name>
    <dbReference type="NCBI Taxonomy" id="1280949"/>
    <lineage>
        <taxon>Bacteria</taxon>
        <taxon>Pseudomonadati</taxon>
        <taxon>Pseudomonadota</taxon>
        <taxon>Alphaproteobacteria</taxon>
        <taxon>Hyphomonadales</taxon>
        <taxon>Hyphomonadaceae</taxon>
        <taxon>Hyphomonas</taxon>
    </lineage>
</organism>
<dbReference type="Proteomes" id="UP000027446">
    <property type="component" value="Unassembled WGS sequence"/>
</dbReference>
<evidence type="ECO:0000313" key="1">
    <source>
        <dbReference type="EMBL" id="KCZ86404.1"/>
    </source>
</evidence>
<dbReference type="STRING" id="1280949.HAD_11975"/>
<reference evidence="1 2" key="1">
    <citation type="journal article" date="2014" name="Antonie Van Leeuwenhoek">
        <title>Hyphomonas beringensis sp. nov. and Hyphomonas chukchiensis sp. nov., isolated from surface seawater of the Bering Sea and Chukchi Sea.</title>
        <authorList>
            <person name="Li C."/>
            <person name="Lai Q."/>
            <person name="Li G."/>
            <person name="Dong C."/>
            <person name="Wang J."/>
            <person name="Liao Y."/>
            <person name="Shao Z."/>
        </authorList>
    </citation>
    <scope>NUCLEOTIDE SEQUENCE [LARGE SCALE GENOMIC DNA]</scope>
    <source>
        <strain evidence="1 2">MHS-3</strain>
    </source>
</reference>
<comment type="caution">
    <text evidence="1">The sequence shown here is derived from an EMBL/GenBank/DDBJ whole genome shotgun (WGS) entry which is preliminary data.</text>
</comment>
<sequence>MSEGSGLRHRLFEVLGNFLDEAFGGQVSLIRPHEEGEVFRHEAGFDRLDDGLLQRLRKFPHFRRTVHPAAMVETLGPGVDRGDRVGRGRFAFLVVAVVAGDCAVGGFGFDRVAIRAHQDRRHQAQRAVTLGNRVGLDVAVIVLAGPDIAAGPLHAGCNHVVDQAVLIGAAELGELVSKLGVEDFLEDVLEAAVIGFQDRVLGRQVDRPLALQAIVHAGAGEVADRLVEVVHAHGDTGAGEVEHFEFLGVGPVGGFPLHGQLAFARHEEVGGLVLVAKCVTADDDRTGPARHQTRDVRDHDRLAEHDAAEDVTDRAVRRAPHLLQAELFHAGFVRRDRCALHSHAIFLGSVGGVDGDLVVGFVALLDRQVVILQVDVQVGVDQLVFDKLPDDAGHFVPVHLDDRVLDLDFRHIWKSLRL</sequence>
<protein>
    <submittedName>
        <fullName evidence="1">NADP-dependent isocitrate dehydrogenase</fullName>
    </submittedName>
</protein>
<name>A0A069E8J3_9PROT</name>
<gene>
    <name evidence="1" type="ORF">HAD_11975</name>
</gene>
<dbReference type="eggNOG" id="ENOG502ZARS">
    <property type="taxonomic scope" value="Bacteria"/>
</dbReference>